<dbReference type="Gene3D" id="6.10.140.2220">
    <property type="match status" value="1"/>
</dbReference>
<evidence type="ECO:0000256" key="3">
    <source>
        <dbReference type="ARBA" id="ARBA00022833"/>
    </source>
</evidence>
<evidence type="ECO:0000256" key="2">
    <source>
        <dbReference type="ARBA" id="ARBA00022771"/>
    </source>
</evidence>
<feature type="domain" description="MYND-type" evidence="5">
    <location>
        <begin position="29"/>
        <end position="66"/>
    </location>
</feature>
<keyword evidence="7" id="KW-1185">Reference proteome</keyword>
<sequence>MPPRAPAERAASKSESRHNQFWYPYRCEHPGCDKQEGLLKCGACNMAMYCGADHQRADWPAHKEECKVFKRLGLRSTFYRDEDMLAAYPLRPSRLDSNARVRRPSAEEAPQCPLCLKSNGEVAMTRTQCCGNALCDTSGEYVLMSYSRDFCERSHDRYTLCGYHGEERECDKSKDWRECPRCLSFGQLPDRLWRGLNAYNFCPLKSTDVPRHSRCDRCDGCQRLYMSGVEGSAFSGGRSLCPRCY</sequence>
<keyword evidence="3" id="KW-0862">Zinc</keyword>
<keyword evidence="2 4" id="KW-0863">Zinc-finger</keyword>
<dbReference type="PROSITE" id="PS50865">
    <property type="entry name" value="ZF_MYND_2"/>
    <property type="match status" value="1"/>
</dbReference>
<organism evidence="6 7">
    <name type="scientific">Raphidocelis subcapitata</name>
    <dbReference type="NCBI Taxonomy" id="307507"/>
    <lineage>
        <taxon>Eukaryota</taxon>
        <taxon>Viridiplantae</taxon>
        <taxon>Chlorophyta</taxon>
        <taxon>core chlorophytes</taxon>
        <taxon>Chlorophyceae</taxon>
        <taxon>CS clade</taxon>
        <taxon>Sphaeropleales</taxon>
        <taxon>Selenastraceae</taxon>
        <taxon>Raphidocelis</taxon>
    </lineage>
</organism>
<dbReference type="GO" id="GO:0008270">
    <property type="term" value="F:zinc ion binding"/>
    <property type="evidence" value="ECO:0007669"/>
    <property type="project" value="UniProtKB-KW"/>
</dbReference>
<name>A0A2V0P2X2_9CHLO</name>
<protein>
    <recommendedName>
        <fullName evidence="5">MYND-type domain-containing protein</fullName>
    </recommendedName>
</protein>
<evidence type="ECO:0000256" key="1">
    <source>
        <dbReference type="ARBA" id="ARBA00022723"/>
    </source>
</evidence>
<dbReference type="InParanoid" id="A0A2V0P2X2"/>
<proteinExistence type="predicted"/>
<dbReference type="AlphaFoldDB" id="A0A2V0P2X2"/>
<comment type="caution">
    <text evidence="6">The sequence shown here is derived from an EMBL/GenBank/DDBJ whole genome shotgun (WGS) entry which is preliminary data.</text>
</comment>
<keyword evidence="1" id="KW-0479">Metal-binding</keyword>
<dbReference type="InterPro" id="IPR002893">
    <property type="entry name" value="Znf_MYND"/>
</dbReference>
<dbReference type="EMBL" id="BDRX01000030">
    <property type="protein sequence ID" value="GBF92203.1"/>
    <property type="molecule type" value="Genomic_DNA"/>
</dbReference>
<reference evidence="6 7" key="1">
    <citation type="journal article" date="2018" name="Sci. Rep.">
        <title>Raphidocelis subcapitata (=Pseudokirchneriella subcapitata) provides an insight into genome evolution and environmental adaptations in the Sphaeropleales.</title>
        <authorList>
            <person name="Suzuki S."/>
            <person name="Yamaguchi H."/>
            <person name="Nakajima N."/>
            <person name="Kawachi M."/>
        </authorList>
    </citation>
    <scope>NUCLEOTIDE SEQUENCE [LARGE SCALE GENOMIC DNA]</scope>
    <source>
        <strain evidence="6 7">NIES-35</strain>
    </source>
</reference>
<dbReference type="Pfam" id="PF01753">
    <property type="entry name" value="zf-MYND"/>
    <property type="match status" value="1"/>
</dbReference>
<dbReference type="SUPFAM" id="SSF144232">
    <property type="entry name" value="HIT/MYND zinc finger-like"/>
    <property type="match status" value="1"/>
</dbReference>
<dbReference type="Proteomes" id="UP000247498">
    <property type="component" value="Unassembled WGS sequence"/>
</dbReference>
<dbReference type="OrthoDB" id="432970at2759"/>
<evidence type="ECO:0000259" key="5">
    <source>
        <dbReference type="PROSITE" id="PS50865"/>
    </source>
</evidence>
<evidence type="ECO:0000256" key="4">
    <source>
        <dbReference type="PROSITE-ProRule" id="PRU00134"/>
    </source>
</evidence>
<accession>A0A2V0P2X2</accession>
<gene>
    <name evidence="6" type="ORF">Rsub_05285</name>
</gene>
<evidence type="ECO:0000313" key="7">
    <source>
        <dbReference type="Proteomes" id="UP000247498"/>
    </source>
</evidence>
<evidence type="ECO:0000313" key="6">
    <source>
        <dbReference type="EMBL" id="GBF92203.1"/>
    </source>
</evidence>